<dbReference type="NCBIfam" id="TIGR04183">
    <property type="entry name" value="Por_Secre_tail"/>
    <property type="match status" value="1"/>
</dbReference>
<dbReference type="AlphaFoldDB" id="A0A532V2Y6"/>
<comment type="caution">
    <text evidence="3">The sequence shown here is derived from an EMBL/GenBank/DDBJ whole genome shotgun (WGS) entry which is preliminary data.</text>
</comment>
<feature type="chain" id="PRO_5022013405" description="Secretion system C-terminal sorting domain-containing protein" evidence="1">
    <location>
        <begin position="28"/>
        <end position="748"/>
    </location>
</feature>
<name>A0A532V2Y6_UNCL8</name>
<dbReference type="EMBL" id="NJBN01000002">
    <property type="protein sequence ID" value="TKJ41580.1"/>
    <property type="molecule type" value="Genomic_DNA"/>
</dbReference>
<dbReference type="InterPro" id="IPR015943">
    <property type="entry name" value="WD40/YVTN_repeat-like_dom_sf"/>
</dbReference>
<evidence type="ECO:0000256" key="1">
    <source>
        <dbReference type="SAM" id="SignalP"/>
    </source>
</evidence>
<evidence type="ECO:0000259" key="2">
    <source>
        <dbReference type="Pfam" id="PF18962"/>
    </source>
</evidence>
<feature type="signal peptide" evidence="1">
    <location>
        <begin position="1"/>
        <end position="27"/>
    </location>
</feature>
<gene>
    <name evidence="3" type="ORF">CEE37_03175</name>
</gene>
<dbReference type="SUPFAM" id="SSF63829">
    <property type="entry name" value="Calcium-dependent phosphotriesterase"/>
    <property type="match status" value="1"/>
</dbReference>
<dbReference type="InterPro" id="IPR026444">
    <property type="entry name" value="Secre_tail"/>
</dbReference>
<evidence type="ECO:0000313" key="4">
    <source>
        <dbReference type="Proteomes" id="UP000319619"/>
    </source>
</evidence>
<sequence>MRRTVSIMSTCLLLMALTCGLITNLQAQELDPLSSNLVVGGYSALGFDYWNQKYGFTNYGVISYALDASSVVPWDLVSTPGNSFEGIHKNPDSWVNDDGIFVADGYVGLTFVDTYDPHALYLGPILDLGGICKCVDADATDDYVYCSVDGVGMKVVDIGDNTAPEVVGIYEDPDIVIQDLKYRDGYVFLGTVENGLVIVDVNIPDAPVFHSEWIPPAAIPLLDLSFVPDGDSLYAALGNPGFVIIDISDLQNPVNAGGAVATAAPALGISAYQVMAGGSTYNYVAIAEGTPGETGPGTLEIFYPSASTMAGSTTTSDQATGVIVLGGNAYVSEGTGGFEIFNVYEPFVGLTLTSAYVEPGGARTAEIVGDYAYVANYTAGLTVMDLSVTDQPDSLASVDTPLWCYDVCVIGDYAYIVDFIGELTAVDILNPAAPVAGTPITGPEGFRAIDDWGGYLYVGSYNGEGIHVYEVNTNPAEPTFVITLGAPNPDTNVKGITCADGKLYASAKDDGVLIYDLINPAMPDPMPGYATTGDARMVFIDGNTMYVAANEAGVDIVDLSTGTPTLINTISFEDLGDDARGVTYDGDGNLFIAHTATGMSVYDVSSPLDEPTLVSSWDSPGSAYEVILYGDDIALLCDSYSLEEIGLLAVGIIVTDPTVHPDKFSFSGNYPNPFNASTTLTLSLPATGQVRVDVFDTMGRLVMTVFEGELGLGEHHLHLNAGTFASGSYIVKVNSPWGQEVQKMVLLK</sequence>
<evidence type="ECO:0000313" key="3">
    <source>
        <dbReference type="EMBL" id="TKJ41580.1"/>
    </source>
</evidence>
<feature type="domain" description="Secretion system C-terminal sorting" evidence="2">
    <location>
        <begin position="670"/>
        <end position="745"/>
    </location>
</feature>
<protein>
    <recommendedName>
        <fullName evidence="2">Secretion system C-terminal sorting domain-containing protein</fullName>
    </recommendedName>
</protein>
<keyword evidence="1" id="KW-0732">Signal</keyword>
<dbReference type="Gene3D" id="2.130.10.10">
    <property type="entry name" value="YVTN repeat-like/Quinoprotein amine dehydrogenase"/>
    <property type="match status" value="1"/>
</dbReference>
<dbReference type="Pfam" id="PF18962">
    <property type="entry name" value="Por_Secre_tail"/>
    <property type="match status" value="1"/>
</dbReference>
<dbReference type="SUPFAM" id="SSF50978">
    <property type="entry name" value="WD40 repeat-like"/>
    <property type="match status" value="1"/>
</dbReference>
<reference evidence="3 4" key="1">
    <citation type="submission" date="2017-06" db="EMBL/GenBank/DDBJ databases">
        <title>Novel microbial phyla capable of carbon fixation and sulfur reduction in deep-sea sediments.</title>
        <authorList>
            <person name="Huang J."/>
            <person name="Baker B."/>
            <person name="Wang Y."/>
        </authorList>
    </citation>
    <scope>NUCLEOTIDE SEQUENCE [LARGE SCALE GENOMIC DNA]</scope>
    <source>
        <strain evidence="3">B3_LCP</strain>
    </source>
</reference>
<dbReference type="Pfam" id="PF08309">
    <property type="entry name" value="LVIVD"/>
    <property type="match status" value="6"/>
</dbReference>
<organism evidence="3 4">
    <name type="scientific">candidate division LCP-89 bacterium B3_LCP</name>
    <dbReference type="NCBI Taxonomy" id="2012998"/>
    <lineage>
        <taxon>Bacteria</taxon>
        <taxon>Pseudomonadati</taxon>
        <taxon>Bacteria division LCP-89</taxon>
    </lineage>
</organism>
<dbReference type="Proteomes" id="UP000319619">
    <property type="component" value="Unassembled WGS sequence"/>
</dbReference>
<dbReference type="InterPro" id="IPR036322">
    <property type="entry name" value="WD40_repeat_dom_sf"/>
</dbReference>
<proteinExistence type="predicted"/>
<accession>A0A532V2Y6</accession>
<dbReference type="InterPro" id="IPR013211">
    <property type="entry name" value="LVIVD"/>
</dbReference>